<proteinExistence type="predicted"/>
<evidence type="ECO:0000313" key="3">
    <source>
        <dbReference type="Proteomes" id="UP001257234"/>
    </source>
</evidence>
<sequence>MGNNNYYPYGSLQPGRHGNSGEYRYGFNGMENDNELKGEGNSIDYGARMYDPRIGRWFAPDPMEHLLPSSSTFSYANNNPVILVDSEGELPILPLLLKAGAAGAADMFLQVAMSYYFDDDVQDISQAFEKVNWLQVSRSAAEGLIPWKTPGGKLGAAALTASGDVMINATTASINGQSYTESDALNDFAVGFLGSLAGESFGELLAKHGPKKVAIVLSDLGFDDQKIEEIFTGAGTTWKGKVDYSDIPDHRTVGPGKNFTQTKKKAIHSKNKTANNGRLRSDEDGTFLNPSKKGGNDPLGAEVDHIVPKSKGGSNSSKNAQVLSKKQNLKKRDN</sequence>
<dbReference type="CDD" id="cd00085">
    <property type="entry name" value="HNHc"/>
    <property type="match status" value="1"/>
</dbReference>
<dbReference type="EMBL" id="JAVJIU010000004">
    <property type="protein sequence ID" value="MDR5591675.1"/>
    <property type="molecule type" value="Genomic_DNA"/>
</dbReference>
<evidence type="ECO:0000256" key="1">
    <source>
        <dbReference type="SAM" id="MobiDB-lite"/>
    </source>
</evidence>
<feature type="compositionally biased region" description="Basic residues" evidence="1">
    <location>
        <begin position="262"/>
        <end position="271"/>
    </location>
</feature>
<accession>A0ABU1ETE5</accession>
<name>A0ABU1ETE5_9FLAO</name>
<evidence type="ECO:0000313" key="2">
    <source>
        <dbReference type="EMBL" id="MDR5591675.1"/>
    </source>
</evidence>
<dbReference type="InterPro" id="IPR003615">
    <property type="entry name" value="HNH_nuc"/>
</dbReference>
<comment type="caution">
    <text evidence="2">The sequence shown here is derived from an EMBL/GenBank/DDBJ whole genome shotgun (WGS) entry which is preliminary data.</text>
</comment>
<dbReference type="PANTHER" id="PTHR32305:SF15">
    <property type="entry name" value="PROTEIN RHSA-RELATED"/>
    <property type="match status" value="1"/>
</dbReference>
<feature type="region of interest" description="Disordered" evidence="1">
    <location>
        <begin position="242"/>
        <end position="334"/>
    </location>
</feature>
<dbReference type="InterPro" id="IPR050708">
    <property type="entry name" value="T6SS_VgrG/RHS"/>
</dbReference>
<dbReference type="RefSeq" id="WP_309562552.1">
    <property type="nucleotide sequence ID" value="NZ_JAVJIU010000004.1"/>
</dbReference>
<dbReference type="Gene3D" id="1.10.30.50">
    <property type="match status" value="1"/>
</dbReference>
<reference evidence="3" key="1">
    <citation type="submission" date="2023-07" db="EMBL/GenBank/DDBJ databases">
        <title>Christiangramia sp. SM2212., a novel bacterium of the family Flavobacteriaceae isolated from the sea sediment.</title>
        <authorList>
            <person name="Wang J."/>
            <person name="Zhang X."/>
        </authorList>
    </citation>
    <scope>NUCLEOTIDE SEQUENCE [LARGE SCALE GENOMIC DNA]</scope>
    <source>
        <strain evidence="3">SM2212</strain>
    </source>
</reference>
<dbReference type="Gene3D" id="2.180.10.10">
    <property type="entry name" value="RHS repeat-associated core"/>
    <property type="match status" value="1"/>
</dbReference>
<feature type="compositionally biased region" description="Low complexity" evidence="1">
    <location>
        <begin position="309"/>
        <end position="319"/>
    </location>
</feature>
<dbReference type="PANTHER" id="PTHR32305">
    <property type="match status" value="1"/>
</dbReference>
<dbReference type="InterPro" id="IPR022385">
    <property type="entry name" value="Rhs_assc_core"/>
</dbReference>
<dbReference type="NCBIfam" id="TIGR03696">
    <property type="entry name" value="Rhs_assc_core"/>
    <property type="match status" value="1"/>
</dbReference>
<organism evidence="2 3">
    <name type="scientific">Christiangramia sediminicola</name>
    <dbReference type="NCBI Taxonomy" id="3073267"/>
    <lineage>
        <taxon>Bacteria</taxon>
        <taxon>Pseudomonadati</taxon>
        <taxon>Bacteroidota</taxon>
        <taxon>Flavobacteriia</taxon>
        <taxon>Flavobacteriales</taxon>
        <taxon>Flavobacteriaceae</taxon>
        <taxon>Christiangramia</taxon>
    </lineage>
</organism>
<dbReference type="Proteomes" id="UP001257234">
    <property type="component" value="Unassembled WGS sequence"/>
</dbReference>
<protein>
    <submittedName>
        <fullName evidence="2">RHS repeat-associated core domain-containing protein</fullName>
    </submittedName>
</protein>
<feature type="compositionally biased region" description="Basic and acidic residues" evidence="1">
    <location>
        <begin position="242"/>
        <end position="252"/>
    </location>
</feature>
<keyword evidence="3" id="KW-1185">Reference proteome</keyword>
<gene>
    <name evidence="2" type="ORF">RE431_13590</name>
</gene>